<dbReference type="EMBL" id="CP020660">
    <property type="protein sequence ID" value="ATF08892.1"/>
    <property type="molecule type" value="Genomic_DNA"/>
</dbReference>
<dbReference type="AlphaFoldDB" id="A0A291B7B9"/>
<proteinExistence type="predicted"/>
<keyword evidence="2" id="KW-1185">Reference proteome</keyword>
<gene>
    <name evidence="1" type="ORF">BTN50_0358</name>
</gene>
<name>A0A291B7B9_9GAMM</name>
<dbReference type="KEGG" id="elux:BTN50_0358"/>
<dbReference type="Proteomes" id="UP000218160">
    <property type="component" value="Chromosome 1"/>
</dbReference>
<reference evidence="2" key="1">
    <citation type="submission" date="2017-04" db="EMBL/GenBank/DDBJ databases">
        <title>Genome evolution of the luminous symbionts of deep sea anglerfish.</title>
        <authorList>
            <person name="Hendry T.A."/>
        </authorList>
    </citation>
    <scope>NUCLEOTIDE SEQUENCE [LARGE SCALE GENOMIC DNA]</scope>
</reference>
<accession>A0A291B7B9</accession>
<sequence>MALMVKCVFSMPLSCPHYSYISKRVKTVNVTFKTKNEGRIQHLAIHFLGDQSLG</sequence>
<evidence type="ECO:0000313" key="1">
    <source>
        <dbReference type="EMBL" id="ATF08892.1"/>
    </source>
</evidence>
<evidence type="ECO:0000313" key="2">
    <source>
        <dbReference type="Proteomes" id="UP000218160"/>
    </source>
</evidence>
<protein>
    <submittedName>
        <fullName evidence="1">Mobile element protein</fullName>
    </submittedName>
</protein>
<organism evidence="1 2">
    <name type="scientific">Candidatus Enterovibrio altilux</name>
    <dbReference type="NCBI Taxonomy" id="1927128"/>
    <lineage>
        <taxon>Bacteria</taxon>
        <taxon>Pseudomonadati</taxon>
        <taxon>Pseudomonadota</taxon>
        <taxon>Gammaproteobacteria</taxon>
        <taxon>Vibrionales</taxon>
        <taxon>Vibrionaceae</taxon>
        <taxon>Enterovibrio</taxon>
    </lineage>
</organism>